<dbReference type="OrthoDB" id="9771991at2"/>
<evidence type="ECO:0000256" key="1">
    <source>
        <dbReference type="SAM" id="SignalP"/>
    </source>
</evidence>
<gene>
    <name evidence="2" type="ORF">CLV94_0837</name>
</gene>
<reference evidence="2 3" key="1">
    <citation type="submission" date="2018-10" db="EMBL/GenBank/DDBJ databases">
        <title>Genomic Encyclopedia of Archaeal and Bacterial Type Strains, Phase II (KMG-II): from individual species to whole genera.</title>
        <authorList>
            <person name="Goeker M."/>
        </authorList>
    </citation>
    <scope>NUCLEOTIDE SEQUENCE [LARGE SCALE GENOMIC DNA]</scope>
    <source>
        <strain evidence="2 3">DSM 29537</strain>
    </source>
</reference>
<feature type="chain" id="PRO_5019800029" description="Short chain amide porin" evidence="1">
    <location>
        <begin position="25"/>
        <end position="446"/>
    </location>
</feature>
<dbReference type="Proteomes" id="UP000277579">
    <property type="component" value="Unassembled WGS sequence"/>
</dbReference>
<keyword evidence="1" id="KW-0732">Signal</keyword>
<dbReference type="AlphaFoldDB" id="A0A495MLP2"/>
<proteinExistence type="predicted"/>
<name>A0A495MLP2_9FLAO</name>
<evidence type="ECO:0008006" key="4">
    <source>
        <dbReference type="Google" id="ProtNLM"/>
    </source>
</evidence>
<evidence type="ECO:0000313" key="2">
    <source>
        <dbReference type="EMBL" id="RKS25793.1"/>
    </source>
</evidence>
<evidence type="ECO:0000313" key="3">
    <source>
        <dbReference type="Proteomes" id="UP000277579"/>
    </source>
</evidence>
<organism evidence="2 3">
    <name type="scientific">Flavobacterium endophyticum</name>
    <dbReference type="NCBI Taxonomy" id="1540163"/>
    <lineage>
        <taxon>Bacteria</taxon>
        <taxon>Pseudomonadati</taxon>
        <taxon>Bacteroidota</taxon>
        <taxon>Flavobacteriia</taxon>
        <taxon>Flavobacteriales</taxon>
        <taxon>Flavobacteriaceae</taxon>
        <taxon>Flavobacterium</taxon>
    </lineage>
</organism>
<accession>A0A495MLP2</accession>
<feature type="signal peptide" evidence="1">
    <location>
        <begin position="1"/>
        <end position="24"/>
    </location>
</feature>
<sequence length="446" mass="49909">MKALKYAVAFCGLSALFLSLEAKAQEQQPAPEKTKHEFWHDKKLYLNEDGSNYLKFALLSQVWIRNQEYNPGTTIFDSPKSSGTDIGIRRFRIQMYGQVADRVFIYGQIGQNNFNNVSDRKQGFFIHDALGEYEIDKGRLSLGAGLSSWTGLSRFSASSVGSIMGIDIPLFLESTNDVTDQFVRKLSFYAKGKLGKLDYRVAFAQPLAIQKSSSYVAAISERSNFSPKPPQMQYNGYFQYQFKDQESNLTPYATGSYLGKKKVLNIGAGIVYQQDAMWHKNIANDTIHTDMLHLAADVFYDAPIGSRGEAISFYGNFTHYDFGPNYIRNAAPMNPANGSNDSSILNGSGNGFPAYGTGNVLYAQLGYKLKDNLIGTTTLMPYVAIQHAHYERLNKDMSFYDIGVNWLLNGQTSKFTVSYQNRPIYTTSGNLIDHKGAFIAQYQVSI</sequence>
<keyword evidence="3" id="KW-1185">Reference proteome</keyword>
<dbReference type="EMBL" id="RBLC01000001">
    <property type="protein sequence ID" value="RKS25793.1"/>
    <property type="molecule type" value="Genomic_DNA"/>
</dbReference>
<comment type="caution">
    <text evidence="2">The sequence shown here is derived from an EMBL/GenBank/DDBJ whole genome shotgun (WGS) entry which is preliminary data.</text>
</comment>
<dbReference type="RefSeq" id="WP_121375168.1">
    <property type="nucleotide sequence ID" value="NZ_RBLC01000001.1"/>
</dbReference>
<protein>
    <recommendedName>
        <fullName evidence="4">Short chain amide porin</fullName>
    </recommendedName>
</protein>